<evidence type="ECO:0000313" key="3">
    <source>
        <dbReference type="Proteomes" id="UP001209681"/>
    </source>
</evidence>
<gene>
    <name evidence="2" type="ORF">OOT00_04305</name>
</gene>
<evidence type="ECO:0000313" key="2">
    <source>
        <dbReference type="EMBL" id="MCW7753206.1"/>
    </source>
</evidence>
<comment type="caution">
    <text evidence="2">The sequence shown here is derived from an EMBL/GenBank/DDBJ whole genome shotgun (WGS) entry which is preliminary data.</text>
</comment>
<dbReference type="InterPro" id="IPR009875">
    <property type="entry name" value="PilZ_domain"/>
</dbReference>
<keyword evidence="3" id="KW-1185">Reference proteome</keyword>
<organism evidence="2 3">
    <name type="scientific">Desulfobotulus pelophilus</name>
    <dbReference type="NCBI Taxonomy" id="2823377"/>
    <lineage>
        <taxon>Bacteria</taxon>
        <taxon>Pseudomonadati</taxon>
        <taxon>Thermodesulfobacteriota</taxon>
        <taxon>Desulfobacteria</taxon>
        <taxon>Desulfobacterales</taxon>
        <taxon>Desulfobacteraceae</taxon>
        <taxon>Desulfobotulus</taxon>
    </lineage>
</organism>
<sequence>MIHENRKWPRVYFSVNDAVAGEILIHKEQVFSARVLNVSEGGLALSLKAVPGTSFKKGDRFQLKALEGKEMLVLTAPAVMEVKWVTALEGLEMLGLGCAFLYMVPPDRVRLRRFMEDMDRDIIKPEPTRG</sequence>
<dbReference type="Gene3D" id="2.40.10.220">
    <property type="entry name" value="predicted glycosyltransferase like domains"/>
    <property type="match status" value="1"/>
</dbReference>
<dbReference type="RefSeq" id="WP_265424063.1">
    <property type="nucleotide sequence ID" value="NZ_JAPFPW010000003.1"/>
</dbReference>
<name>A0ABT3N6Y2_9BACT</name>
<evidence type="ECO:0000259" key="1">
    <source>
        <dbReference type="Pfam" id="PF07238"/>
    </source>
</evidence>
<feature type="domain" description="PilZ" evidence="1">
    <location>
        <begin position="5"/>
        <end position="116"/>
    </location>
</feature>
<reference evidence="2 3" key="1">
    <citation type="submission" date="2022-11" db="EMBL/GenBank/DDBJ databases">
        <title>Desulfobotulus tamanensis H1 sp. nov. - anaerobic, alkaliphilic, sulphate reducing bacterium isolated from terrestrial mud volcano.</title>
        <authorList>
            <person name="Frolova A."/>
            <person name="Merkel A.Y."/>
            <person name="Slobodkin A.I."/>
        </authorList>
    </citation>
    <scope>NUCLEOTIDE SEQUENCE [LARGE SCALE GENOMIC DNA]</scope>
    <source>
        <strain evidence="2 3">H1</strain>
    </source>
</reference>
<dbReference type="EMBL" id="JAPFPW010000003">
    <property type="protein sequence ID" value="MCW7753206.1"/>
    <property type="molecule type" value="Genomic_DNA"/>
</dbReference>
<dbReference type="Proteomes" id="UP001209681">
    <property type="component" value="Unassembled WGS sequence"/>
</dbReference>
<accession>A0ABT3N6Y2</accession>
<dbReference type="SUPFAM" id="SSF141371">
    <property type="entry name" value="PilZ domain-like"/>
    <property type="match status" value="1"/>
</dbReference>
<protein>
    <submittedName>
        <fullName evidence="2">PilZ domain-containing protein</fullName>
    </submittedName>
</protein>
<dbReference type="Pfam" id="PF07238">
    <property type="entry name" value="PilZ"/>
    <property type="match status" value="1"/>
</dbReference>
<proteinExistence type="predicted"/>